<keyword evidence="2" id="KW-1133">Transmembrane helix</keyword>
<reference evidence="4 5" key="1">
    <citation type="submission" date="2019-12" db="EMBL/GenBank/DDBJ databases">
        <title>Complete genome sequence of Mycolicibacterium xenopi str. JCM15661T.</title>
        <authorList>
            <person name="Yoshida M."/>
            <person name="Fukano H."/>
            <person name="Asakura T."/>
            <person name="Hoshino Y."/>
        </authorList>
    </citation>
    <scope>NUCLEOTIDE SEQUENCE [LARGE SCALE GENOMIC DNA]</scope>
    <source>
        <strain evidence="4 5">JCM 15661T</strain>
    </source>
</reference>
<dbReference type="KEGG" id="mxe:MYXE_07960"/>
<dbReference type="Pfam" id="PF02470">
    <property type="entry name" value="MlaD"/>
    <property type="match status" value="1"/>
</dbReference>
<sequence>MLLHLTRGTKIQLVVFVVISLIAGMIMFFNFMQVPTVFFGVDRYTVKVELPRAGGLYPGGNVTYRGVEVGRVKDVRLTPNGVQAELQLDSDIHIPANSNAQVHSVSAVGEQYVELLPRSAQGPSLKNGDVIPANRTYVPPDINSLLEATNRGLAVIPRENLKTVVDESYIAVGGLGPELSRLVNGTTKLAIDARKNLDALVSLIDGSKPLLDSQIQSSDAIQAWAAHLASITSQLRNNDAALAHVLQQGGPAAAEGRQLLDRLTPTLPIVLANLVSVGQVGVTYRDNLESLLVELPQGAADIQAVGVANRNTKQDYNGAYLSFNLNLNWPPPCTTGFLPAQQQRAASYEDYPDVPNGDFYCRVPQDSLLNVRGARNLPCETRPGKRAPTVKLCESDEAYVPLNDGFNWKGDPNATYTGQGVPEFRPGEEPPGQARPPAPPGPPPPPIAAVQYDPATGMYVGPDGRMYTQAELGRGAAKEQTWQSMLTPPTRK</sequence>
<dbReference type="EMBL" id="AP022314">
    <property type="protein sequence ID" value="BBU21007.1"/>
    <property type="molecule type" value="Genomic_DNA"/>
</dbReference>
<organism evidence="4 5">
    <name type="scientific">Mycobacterium xenopi</name>
    <dbReference type="NCBI Taxonomy" id="1789"/>
    <lineage>
        <taxon>Bacteria</taxon>
        <taxon>Bacillati</taxon>
        <taxon>Actinomycetota</taxon>
        <taxon>Actinomycetes</taxon>
        <taxon>Mycobacteriales</taxon>
        <taxon>Mycobacteriaceae</taxon>
        <taxon>Mycobacterium</taxon>
    </lineage>
</organism>
<name>A0AAD1LZN6_MYCXE</name>
<feature type="region of interest" description="Disordered" evidence="1">
    <location>
        <begin position="410"/>
        <end position="492"/>
    </location>
</feature>
<dbReference type="PANTHER" id="PTHR33371">
    <property type="entry name" value="INTERMEMBRANE PHOSPHOLIPID TRANSPORT SYSTEM BINDING PROTEIN MLAD-RELATED"/>
    <property type="match status" value="1"/>
</dbReference>
<feature type="compositionally biased region" description="Pro residues" evidence="1">
    <location>
        <begin position="433"/>
        <end position="447"/>
    </location>
</feature>
<dbReference type="InterPro" id="IPR052336">
    <property type="entry name" value="MlaD_Phospholipid_Transporter"/>
</dbReference>
<dbReference type="InterPro" id="IPR003399">
    <property type="entry name" value="Mce/MlaD"/>
</dbReference>
<dbReference type="NCBIfam" id="TIGR00996">
    <property type="entry name" value="Mtu_fam_mce"/>
    <property type="match status" value="1"/>
</dbReference>
<feature type="compositionally biased region" description="Polar residues" evidence="1">
    <location>
        <begin position="480"/>
        <end position="492"/>
    </location>
</feature>
<evidence type="ECO:0000313" key="4">
    <source>
        <dbReference type="EMBL" id="BBU21007.1"/>
    </source>
</evidence>
<dbReference type="Proteomes" id="UP000464624">
    <property type="component" value="Chromosome"/>
</dbReference>
<dbReference type="InterPro" id="IPR005693">
    <property type="entry name" value="Mce"/>
</dbReference>
<feature type="transmembrane region" description="Helical" evidence="2">
    <location>
        <begin position="12"/>
        <end position="32"/>
    </location>
</feature>
<evidence type="ECO:0000256" key="2">
    <source>
        <dbReference type="SAM" id="Phobius"/>
    </source>
</evidence>
<feature type="domain" description="Mce/MlaD" evidence="3">
    <location>
        <begin position="43"/>
        <end position="117"/>
    </location>
</feature>
<dbReference type="RefSeq" id="WP_169714196.1">
    <property type="nucleotide sequence ID" value="NZ_AP022314.1"/>
</dbReference>
<keyword evidence="2" id="KW-0472">Membrane</keyword>
<dbReference type="GO" id="GO:0005576">
    <property type="term" value="C:extracellular region"/>
    <property type="evidence" value="ECO:0007669"/>
    <property type="project" value="TreeGrafter"/>
</dbReference>
<proteinExistence type="predicted"/>
<evidence type="ECO:0000256" key="1">
    <source>
        <dbReference type="SAM" id="MobiDB-lite"/>
    </source>
</evidence>
<accession>A0AAD1LZN6</accession>
<keyword evidence="2" id="KW-0812">Transmembrane</keyword>
<gene>
    <name evidence="4" type="ORF">MYXE_07960</name>
</gene>
<dbReference type="PANTHER" id="PTHR33371:SF16">
    <property type="entry name" value="MCE-FAMILY PROTEIN MCE3F"/>
    <property type="match status" value="1"/>
</dbReference>
<protein>
    <submittedName>
        <fullName evidence="4">Mammalian cell entry protein</fullName>
    </submittedName>
</protein>
<dbReference type="AlphaFoldDB" id="A0AAD1LZN6"/>
<evidence type="ECO:0000259" key="3">
    <source>
        <dbReference type="Pfam" id="PF02470"/>
    </source>
</evidence>
<evidence type="ECO:0000313" key="5">
    <source>
        <dbReference type="Proteomes" id="UP000464624"/>
    </source>
</evidence>